<name>A0A7S3L0K5_9STRA</name>
<evidence type="ECO:0000313" key="2">
    <source>
        <dbReference type="EMBL" id="CAE0407223.1"/>
    </source>
</evidence>
<gene>
    <name evidence="2" type="ORF">ACOF00016_LOCUS5050</name>
</gene>
<feature type="chain" id="PRO_5031326023" evidence="1">
    <location>
        <begin position="22"/>
        <end position="737"/>
    </location>
</feature>
<dbReference type="AlphaFoldDB" id="A0A7S3L0K5"/>
<proteinExistence type="predicted"/>
<organism evidence="2">
    <name type="scientific">Amphora coffeiformis</name>
    <dbReference type="NCBI Taxonomy" id="265554"/>
    <lineage>
        <taxon>Eukaryota</taxon>
        <taxon>Sar</taxon>
        <taxon>Stramenopiles</taxon>
        <taxon>Ochrophyta</taxon>
        <taxon>Bacillariophyta</taxon>
        <taxon>Bacillariophyceae</taxon>
        <taxon>Bacillariophycidae</taxon>
        <taxon>Thalassiophysales</taxon>
        <taxon>Catenulaceae</taxon>
        <taxon>Amphora</taxon>
    </lineage>
</organism>
<accession>A0A7S3L0K5</accession>
<sequence length="737" mass="78374">MKFSISALLAALAAPAVLVTGEDHFPSQTFFIPINEDMVLKSTFDLINVESEGPVQSYTSIAVGVTGTVIWFDHHEDGYESKPTEDGANIEVWGDNDPSNGMAPGYTTDYFNAGDVIVLQSDTALEQLPWVEDFEGITTTDAQGVVLDRGATSFKAVRNGGSYTIYGSSGSKYLACNKSGGEARMDTGVIDVSGTTSVDVDVAVSQSGGMESSDYLKVYAVYREGGPGNAETWNLIGQKTGNFSPTTLSKTISTTNIDYMKIVLKSDVTANDEYMKVHSISVTSSNMGESKFALPYDGGDKIMASRDIAVTRGCYPSIKSGSTGDKGSMLAGAVEVLDMSFWGTEFEAPVGEDLSTSQNAFQHVQLYVMAGQDGTVVTVEGVEGTETVNLDAGESAEIEVNMGAKLTTNGKKVQVDLLAGDVHSTYEMRWFSLLPTATWSTSYLSPVGNTKAQVTAWVYQPADATSDLTVTYHEFGTSAKTITVPPGTAVKSQVLDDNRGTFFEASDKFIVFVIIDAAGSGQIYDWGFPVAPADTLTGQVLVGWGDGCTNDDCNGGNQRSEVWISPTADAVCSVSFEGDGVKSVFQISNADGDVIDTVSSVQLSKWESTTIWDHNDQDMTGAMVYCDDSNGNPVPFAAVWGQNPERSYSGDDFALDLGTLIPPYPCTRTEKFACLVGDDGNGVMDPEDSCTISTVVSDNCGGETTTVTVTDVCGDPSQYSLVEVCLPPETTTTTTSK</sequence>
<protein>
    <submittedName>
        <fullName evidence="2">Uncharacterized protein</fullName>
    </submittedName>
</protein>
<keyword evidence="1" id="KW-0732">Signal</keyword>
<dbReference type="EMBL" id="HBIM01005933">
    <property type="protein sequence ID" value="CAE0407223.1"/>
    <property type="molecule type" value="Transcribed_RNA"/>
</dbReference>
<reference evidence="2" key="1">
    <citation type="submission" date="2021-01" db="EMBL/GenBank/DDBJ databases">
        <authorList>
            <person name="Corre E."/>
            <person name="Pelletier E."/>
            <person name="Niang G."/>
            <person name="Scheremetjew M."/>
            <person name="Finn R."/>
            <person name="Kale V."/>
            <person name="Holt S."/>
            <person name="Cochrane G."/>
            <person name="Meng A."/>
            <person name="Brown T."/>
            <person name="Cohen L."/>
        </authorList>
    </citation>
    <scope>NUCLEOTIDE SEQUENCE</scope>
    <source>
        <strain evidence="2">CCMP127</strain>
    </source>
</reference>
<feature type="signal peptide" evidence="1">
    <location>
        <begin position="1"/>
        <end position="21"/>
    </location>
</feature>
<evidence type="ECO:0000256" key="1">
    <source>
        <dbReference type="SAM" id="SignalP"/>
    </source>
</evidence>